<keyword evidence="3" id="KW-1185">Reference proteome</keyword>
<dbReference type="RefSeq" id="WP_338225721.1">
    <property type="nucleotide sequence ID" value="NZ_BTPD01000014.1"/>
</dbReference>
<keyword evidence="1" id="KW-0472">Membrane</keyword>
<dbReference type="Proteomes" id="UP001338309">
    <property type="component" value="Unassembled WGS sequence"/>
</dbReference>
<evidence type="ECO:0000313" key="2">
    <source>
        <dbReference type="EMBL" id="GMQ31016.1"/>
    </source>
</evidence>
<evidence type="ECO:0008006" key="4">
    <source>
        <dbReference type="Google" id="ProtNLM"/>
    </source>
</evidence>
<dbReference type="Gene3D" id="1.10.150.280">
    <property type="entry name" value="AF1531-like domain"/>
    <property type="match status" value="2"/>
</dbReference>
<reference evidence="2 3" key="1">
    <citation type="submission" date="2023-08" db="EMBL/GenBank/DDBJ databases">
        <title>Draft genome sequence of Algoriphagus confluentis.</title>
        <authorList>
            <person name="Takatani N."/>
            <person name="Hosokawa M."/>
            <person name="Sawabe T."/>
        </authorList>
    </citation>
    <scope>NUCLEOTIDE SEQUENCE [LARGE SCALE GENOMIC DNA]</scope>
    <source>
        <strain evidence="2 3">NBRC 111222</strain>
    </source>
</reference>
<dbReference type="PANTHER" id="PTHR21180:SF32">
    <property type="entry name" value="ENDONUCLEASE_EXONUCLEASE_PHOSPHATASE FAMILY DOMAIN-CONTAINING PROTEIN 1"/>
    <property type="match status" value="1"/>
</dbReference>
<keyword evidence="1" id="KW-0812">Transmembrane</keyword>
<gene>
    <name evidence="2" type="ORF">Aconfl_36590</name>
</gene>
<dbReference type="PANTHER" id="PTHR21180">
    <property type="entry name" value="ENDONUCLEASE/EXONUCLEASE/PHOSPHATASE FAMILY DOMAIN-CONTAINING PROTEIN 1"/>
    <property type="match status" value="1"/>
</dbReference>
<proteinExistence type="predicted"/>
<sequence>MKRKLEFWFKTYFGFSRKETVGFLLVVPFLSLLSLFPSMIAWIKNQSEAEYFSHYLHLLDSLDQAGVALVSSPLPGFNPQDTVKTDNKPNQLERIQRIPFSEADSITLQIVPGIGPATAGRIIKYRENLGGFVAKAQLMEVYGMKTETAEAVWEFFEFDPGIRRKIPVNRAETADLAKHPYISYAEAKVIVAFRNQHGVFQSAEDLLKIRIFKKDWVDKISPYLNFD</sequence>
<comment type="caution">
    <text evidence="2">The sequence shown here is derived from an EMBL/GenBank/DDBJ whole genome shotgun (WGS) entry which is preliminary data.</text>
</comment>
<keyword evidence="1" id="KW-1133">Transmembrane helix</keyword>
<dbReference type="InterPro" id="IPR051675">
    <property type="entry name" value="Endo/Exo/Phosphatase_dom_1"/>
</dbReference>
<feature type="transmembrane region" description="Helical" evidence="1">
    <location>
        <begin position="21"/>
        <end position="43"/>
    </location>
</feature>
<protein>
    <recommendedName>
        <fullName evidence="4">Helix-hairpin-helix domain-containing protein</fullName>
    </recommendedName>
</protein>
<evidence type="ECO:0000256" key="1">
    <source>
        <dbReference type="SAM" id="Phobius"/>
    </source>
</evidence>
<dbReference type="Pfam" id="PF12836">
    <property type="entry name" value="HHH_3"/>
    <property type="match status" value="2"/>
</dbReference>
<evidence type="ECO:0000313" key="3">
    <source>
        <dbReference type="Proteomes" id="UP001338309"/>
    </source>
</evidence>
<dbReference type="EMBL" id="BTPD01000014">
    <property type="protein sequence ID" value="GMQ31016.1"/>
    <property type="molecule type" value="Genomic_DNA"/>
</dbReference>
<dbReference type="SUPFAM" id="SSF47781">
    <property type="entry name" value="RuvA domain 2-like"/>
    <property type="match status" value="2"/>
</dbReference>
<accession>A0ABQ6PSU7</accession>
<organism evidence="2 3">
    <name type="scientific">Algoriphagus confluentis</name>
    <dbReference type="NCBI Taxonomy" id="1697556"/>
    <lineage>
        <taxon>Bacteria</taxon>
        <taxon>Pseudomonadati</taxon>
        <taxon>Bacteroidota</taxon>
        <taxon>Cytophagia</taxon>
        <taxon>Cytophagales</taxon>
        <taxon>Cyclobacteriaceae</taxon>
        <taxon>Algoriphagus</taxon>
    </lineage>
</organism>
<dbReference type="InterPro" id="IPR010994">
    <property type="entry name" value="RuvA_2-like"/>
</dbReference>
<name>A0ABQ6PSU7_9BACT</name>